<name>A0ABP0W1V0_9BRYO</name>
<protein>
    <recommendedName>
        <fullName evidence="2">BRO1 domain-containing protein</fullName>
    </recommendedName>
</protein>
<dbReference type="Pfam" id="PF03097">
    <property type="entry name" value="BRO1"/>
    <property type="match status" value="1"/>
</dbReference>
<gene>
    <name evidence="3" type="ORF">CSSPJE1EN1_LOCUS5439</name>
</gene>
<accession>A0ABP0W1V0</accession>
<sequence>MGCMWSAAEFKEEGDDSTAAVTSTAAAGLQTRLLLMDNADAHVFIPGFRLPKPATDLTTALQQQQPQQGINIPSSLVNRLVSLRSRVILAIAAGGSYSMEESASVVSAKLSKRRISQQGSADCSELQKALGDYLPLLLGLTFTEEKVSSAVKFEWSNQEDQKKETALPSALYELLSVLHLLGILALQEANNCLTAKATEDGYLPRVTEENKKNAVEILLKAAQYFECALSSVLPQLPDDIKAKLPVDLSEDMLIALEQQALGQGVEIQLGLAIENVKASVAVKRRLACEQVKYWLQAYDCASRVSLEHGWGPKHKLFVKWKLAEAQAAAYYYHGLILDENPEDVSHAQALACLQGAQAFLKEGQRTRTKFVNTAPITRVPPSWGAMKYLSEKIPRDTITKTRASGGNITQHKTPIATPQLPDFPLALKAEAFILPPVDRAWEAVSCYQPNRALVEKGPAFRMKKLQDVQSLPGFDLRRQPTLTIPKYVHAR</sequence>
<dbReference type="InterPro" id="IPR038898">
    <property type="entry name" value="BROX"/>
</dbReference>
<dbReference type="Gene3D" id="1.25.40.280">
    <property type="entry name" value="alix/aip1 like domains"/>
    <property type="match status" value="1"/>
</dbReference>
<organism evidence="3 4">
    <name type="scientific">Sphagnum jensenii</name>
    <dbReference type="NCBI Taxonomy" id="128206"/>
    <lineage>
        <taxon>Eukaryota</taxon>
        <taxon>Viridiplantae</taxon>
        <taxon>Streptophyta</taxon>
        <taxon>Embryophyta</taxon>
        <taxon>Bryophyta</taxon>
        <taxon>Sphagnophytina</taxon>
        <taxon>Sphagnopsida</taxon>
        <taxon>Sphagnales</taxon>
        <taxon>Sphagnaceae</taxon>
        <taxon>Sphagnum</taxon>
    </lineage>
</organism>
<dbReference type="PANTHER" id="PTHR23032:SF13">
    <property type="entry name" value="BRO1 DOMAIN-CONTAINING PROTEIN BROX"/>
    <property type="match status" value="1"/>
</dbReference>
<evidence type="ECO:0000313" key="3">
    <source>
        <dbReference type="EMBL" id="CAK9259961.1"/>
    </source>
</evidence>
<comment type="similarity">
    <text evidence="1">Belongs to the BROX family.</text>
</comment>
<evidence type="ECO:0000256" key="1">
    <source>
        <dbReference type="ARBA" id="ARBA00008901"/>
    </source>
</evidence>
<dbReference type="InterPro" id="IPR038499">
    <property type="entry name" value="BRO1_sf"/>
</dbReference>
<dbReference type="PROSITE" id="PS51180">
    <property type="entry name" value="BRO1"/>
    <property type="match status" value="1"/>
</dbReference>
<dbReference type="InterPro" id="IPR004328">
    <property type="entry name" value="BRO1_dom"/>
</dbReference>
<dbReference type="PANTHER" id="PTHR23032">
    <property type="entry name" value="BRO1 DOMAIN-CONTAINING PROTEIN BROX"/>
    <property type="match status" value="1"/>
</dbReference>
<feature type="domain" description="BRO1" evidence="2">
    <location>
        <begin position="46"/>
        <end position="491"/>
    </location>
</feature>
<dbReference type="Proteomes" id="UP001497444">
    <property type="component" value="Chromosome 12"/>
</dbReference>
<dbReference type="EMBL" id="OZ020107">
    <property type="protein sequence ID" value="CAK9259961.1"/>
    <property type="molecule type" value="Genomic_DNA"/>
</dbReference>
<keyword evidence="4" id="KW-1185">Reference proteome</keyword>
<proteinExistence type="inferred from homology"/>
<reference evidence="3" key="1">
    <citation type="submission" date="2024-02" db="EMBL/GenBank/DDBJ databases">
        <authorList>
            <consortium name="ELIXIR-Norway"/>
            <consortium name="Elixir Norway"/>
        </authorList>
    </citation>
    <scope>NUCLEOTIDE SEQUENCE</scope>
</reference>
<evidence type="ECO:0000313" key="4">
    <source>
        <dbReference type="Proteomes" id="UP001497444"/>
    </source>
</evidence>
<evidence type="ECO:0000259" key="2">
    <source>
        <dbReference type="PROSITE" id="PS51180"/>
    </source>
</evidence>
<dbReference type="SMART" id="SM01041">
    <property type="entry name" value="BRO1"/>
    <property type="match status" value="1"/>
</dbReference>
<dbReference type="CDD" id="cd09034">
    <property type="entry name" value="BRO1_Alix_like"/>
    <property type="match status" value="1"/>
</dbReference>